<dbReference type="PANTHER" id="PTHR34220">
    <property type="entry name" value="SENSOR HISTIDINE KINASE YPDA"/>
    <property type="match status" value="1"/>
</dbReference>
<dbReference type="InterPro" id="IPR050640">
    <property type="entry name" value="Bact_2-comp_sensor_kinase"/>
</dbReference>
<dbReference type="InterPro" id="IPR036890">
    <property type="entry name" value="HATPase_C_sf"/>
</dbReference>
<dbReference type="EMBL" id="WMBC01000015">
    <property type="protein sequence ID" value="MTD62503.1"/>
    <property type="molecule type" value="Genomic_DNA"/>
</dbReference>
<evidence type="ECO:0000256" key="1">
    <source>
        <dbReference type="ARBA" id="ARBA00004651"/>
    </source>
</evidence>
<keyword evidence="7" id="KW-0418">Kinase</keyword>
<dbReference type="GO" id="GO:0000155">
    <property type="term" value="F:phosphorelay sensor kinase activity"/>
    <property type="evidence" value="ECO:0007669"/>
    <property type="project" value="InterPro"/>
</dbReference>
<evidence type="ECO:0000256" key="2">
    <source>
        <dbReference type="ARBA" id="ARBA00022475"/>
    </source>
</evidence>
<evidence type="ECO:0000259" key="14">
    <source>
        <dbReference type="Pfam" id="PF06580"/>
    </source>
</evidence>
<evidence type="ECO:0000256" key="11">
    <source>
        <dbReference type="ARBA" id="ARBA00023136"/>
    </source>
</evidence>
<evidence type="ECO:0000256" key="5">
    <source>
        <dbReference type="ARBA" id="ARBA00022692"/>
    </source>
</evidence>
<dbReference type="PANTHER" id="PTHR34220:SF11">
    <property type="entry name" value="SENSOR PROTEIN KINASE HPTS"/>
    <property type="match status" value="1"/>
</dbReference>
<comment type="subcellular location">
    <subcellularLocation>
        <location evidence="1">Cell membrane</location>
        <topology evidence="1">Multi-pass membrane protein</topology>
    </subcellularLocation>
</comment>
<comment type="caution">
    <text evidence="15">The sequence shown here is derived from an EMBL/GenBank/DDBJ whole genome shotgun (WGS) entry which is preliminary data.</text>
</comment>
<dbReference type="SUPFAM" id="SSF55874">
    <property type="entry name" value="ATPase domain of HSP90 chaperone/DNA topoisomerase II/histidine kinase"/>
    <property type="match status" value="1"/>
</dbReference>
<evidence type="ECO:0000256" key="9">
    <source>
        <dbReference type="ARBA" id="ARBA00022989"/>
    </source>
</evidence>
<organism evidence="15 16">
    <name type="scientific">Blautia luti DSM 14534 = JCM 17040</name>
    <dbReference type="NCBI Taxonomy" id="649762"/>
    <lineage>
        <taxon>Bacteria</taxon>
        <taxon>Bacillati</taxon>
        <taxon>Bacillota</taxon>
        <taxon>Clostridia</taxon>
        <taxon>Lachnospirales</taxon>
        <taxon>Lachnospiraceae</taxon>
        <taxon>Blautia</taxon>
    </lineage>
</organism>
<evidence type="ECO:0000313" key="16">
    <source>
        <dbReference type="Proteomes" id="UP000437824"/>
    </source>
</evidence>
<evidence type="ECO:0000256" key="8">
    <source>
        <dbReference type="ARBA" id="ARBA00022840"/>
    </source>
</evidence>
<dbReference type="Proteomes" id="UP000437824">
    <property type="component" value="Unassembled WGS sequence"/>
</dbReference>
<keyword evidence="6" id="KW-0547">Nucleotide-binding</keyword>
<evidence type="ECO:0000256" key="3">
    <source>
        <dbReference type="ARBA" id="ARBA00022553"/>
    </source>
</evidence>
<keyword evidence="9 13" id="KW-1133">Transmembrane helix</keyword>
<evidence type="ECO:0000256" key="4">
    <source>
        <dbReference type="ARBA" id="ARBA00022679"/>
    </source>
</evidence>
<dbReference type="RefSeq" id="WP_118511204.1">
    <property type="nucleotide sequence ID" value="NZ_WMBC01000015.1"/>
</dbReference>
<keyword evidence="11 13" id="KW-0472">Membrane</keyword>
<sequence>MGFKRKNPGNQSIRRQLTFYMGFFVVLPLCLALMLLNFYLQKVTTENKINNETNLLSQIRDNADQMIEVTNYATSMLMTNKNTLKNLRTLEQDGDSYEIYQAKRELSNDISNVESSVLNAVNGKVAILTKTGYVIGSYALSRTETDYEKEQWYQEVLKNGRKTTYSTGIGEIFQEMTIYDNVQKYLYMGREILDYSGKNLGVMLIRLSETNIWGKLAASMVTEEGGALYILDRNNNILMGYNEKYQKQLKELGEQESVKEISEKEIITGNLEDDFYYIAGELENASNKLVYLVPREIFLKENRKILQHILEMVLLVIGFTVCTMLYFSRRLARPLVEVAQTLEKAPNGMAVLEEPRGSFQEMSKFVSCYNQAGKKIEELLEKVERESRLKEKAHYEMLMSQISPHFIFNTVNSIRIMAIKEGQDRAGGNENTEKALEALGDILHAVYSNKNGMTTVGQETALLKAYVDIMQMRFGSSFQYYNVIPTELFYYEIPAFTMQPIVENAILHGVKGVTAGQIIVSAIEYENDFVISVFNNGNSADKKKIEDLLKGEKNQRAVTGIGLYNVNSRLKLLYGESYGLIYNEKVRNGFEIWVRLPKKITESEER</sequence>
<evidence type="ECO:0000256" key="6">
    <source>
        <dbReference type="ARBA" id="ARBA00022741"/>
    </source>
</evidence>
<accession>A0A844GK16</accession>
<dbReference type="AlphaFoldDB" id="A0A844GK16"/>
<keyword evidence="5 13" id="KW-0812">Transmembrane</keyword>
<evidence type="ECO:0000256" key="12">
    <source>
        <dbReference type="SAM" id="Coils"/>
    </source>
</evidence>
<protein>
    <recommendedName>
        <fullName evidence="14">Signal transduction histidine kinase internal region domain-containing protein</fullName>
    </recommendedName>
</protein>
<dbReference type="GO" id="GO:0005886">
    <property type="term" value="C:plasma membrane"/>
    <property type="evidence" value="ECO:0007669"/>
    <property type="project" value="UniProtKB-SubCell"/>
</dbReference>
<keyword evidence="2" id="KW-1003">Cell membrane</keyword>
<gene>
    <name evidence="15" type="ORF">GKZ57_14965</name>
</gene>
<evidence type="ECO:0000256" key="7">
    <source>
        <dbReference type="ARBA" id="ARBA00022777"/>
    </source>
</evidence>
<dbReference type="Pfam" id="PF06580">
    <property type="entry name" value="His_kinase"/>
    <property type="match status" value="1"/>
</dbReference>
<dbReference type="GO" id="GO:0005524">
    <property type="term" value="F:ATP binding"/>
    <property type="evidence" value="ECO:0007669"/>
    <property type="project" value="UniProtKB-KW"/>
</dbReference>
<keyword evidence="4" id="KW-0808">Transferase</keyword>
<name>A0A844GK16_9FIRM</name>
<reference evidence="15 16" key="1">
    <citation type="submission" date="2019-11" db="EMBL/GenBank/DDBJ databases">
        <title>Draft genome sequence of Blautia luti DSM 14534T, isolated from human stool.</title>
        <authorList>
            <person name="Ortiz R."/>
            <person name="Melis-Arcos F."/>
            <person name="Covarrubias P."/>
            <person name="Cardenas J.P."/>
            <person name="Perez-Donoso J."/>
            <person name="Almonacid D."/>
        </authorList>
    </citation>
    <scope>NUCLEOTIDE SEQUENCE [LARGE SCALE GENOMIC DNA]</scope>
    <source>
        <strain evidence="15 16">DSM 14534</strain>
    </source>
</reference>
<feature type="transmembrane region" description="Helical" evidence="13">
    <location>
        <begin position="20"/>
        <end position="40"/>
    </location>
</feature>
<evidence type="ECO:0000313" key="15">
    <source>
        <dbReference type="EMBL" id="MTD62503.1"/>
    </source>
</evidence>
<proteinExistence type="predicted"/>
<dbReference type="Gene3D" id="3.30.565.10">
    <property type="entry name" value="Histidine kinase-like ATPase, C-terminal domain"/>
    <property type="match status" value="1"/>
</dbReference>
<feature type="domain" description="Signal transduction histidine kinase internal region" evidence="14">
    <location>
        <begin position="394"/>
        <end position="477"/>
    </location>
</feature>
<keyword evidence="12" id="KW-0175">Coiled coil</keyword>
<evidence type="ECO:0000256" key="10">
    <source>
        <dbReference type="ARBA" id="ARBA00023012"/>
    </source>
</evidence>
<dbReference type="InterPro" id="IPR010559">
    <property type="entry name" value="Sig_transdc_His_kin_internal"/>
</dbReference>
<keyword evidence="3" id="KW-0597">Phosphoprotein</keyword>
<feature type="coiled-coil region" evidence="12">
    <location>
        <begin position="366"/>
        <end position="396"/>
    </location>
</feature>
<keyword evidence="8" id="KW-0067">ATP-binding</keyword>
<evidence type="ECO:0000256" key="13">
    <source>
        <dbReference type="SAM" id="Phobius"/>
    </source>
</evidence>
<feature type="transmembrane region" description="Helical" evidence="13">
    <location>
        <begin position="305"/>
        <end position="327"/>
    </location>
</feature>
<keyword evidence="10" id="KW-0902">Two-component regulatory system</keyword>